<sequence length="42" mass="4704">TYKASSALTVLSVDLYNNNLIILTKTIIYKNMEGGIIEQSDR</sequence>
<dbReference type="AlphaFoldDB" id="A0A9N9PFT9"/>
<feature type="non-terminal residue" evidence="1">
    <location>
        <position position="42"/>
    </location>
</feature>
<proteinExistence type="predicted"/>
<dbReference type="EMBL" id="CAJVPY010054634">
    <property type="protein sequence ID" value="CAG8816968.1"/>
    <property type="molecule type" value="Genomic_DNA"/>
</dbReference>
<evidence type="ECO:0000313" key="2">
    <source>
        <dbReference type="Proteomes" id="UP000789405"/>
    </source>
</evidence>
<evidence type="ECO:0000313" key="1">
    <source>
        <dbReference type="EMBL" id="CAG8816968.1"/>
    </source>
</evidence>
<keyword evidence="2" id="KW-1185">Reference proteome</keyword>
<reference evidence="1" key="1">
    <citation type="submission" date="2021-06" db="EMBL/GenBank/DDBJ databases">
        <authorList>
            <person name="Kallberg Y."/>
            <person name="Tangrot J."/>
            <person name="Rosling A."/>
        </authorList>
    </citation>
    <scope>NUCLEOTIDE SEQUENCE</scope>
    <source>
        <strain evidence="1">MA453B</strain>
    </source>
</reference>
<name>A0A9N9PFT9_9GLOM</name>
<protein>
    <submittedName>
        <fullName evidence="1">9032_t:CDS:1</fullName>
    </submittedName>
</protein>
<organism evidence="1 2">
    <name type="scientific">Dentiscutata erythropus</name>
    <dbReference type="NCBI Taxonomy" id="1348616"/>
    <lineage>
        <taxon>Eukaryota</taxon>
        <taxon>Fungi</taxon>
        <taxon>Fungi incertae sedis</taxon>
        <taxon>Mucoromycota</taxon>
        <taxon>Glomeromycotina</taxon>
        <taxon>Glomeromycetes</taxon>
        <taxon>Diversisporales</taxon>
        <taxon>Gigasporaceae</taxon>
        <taxon>Dentiscutata</taxon>
    </lineage>
</organism>
<comment type="caution">
    <text evidence="1">The sequence shown here is derived from an EMBL/GenBank/DDBJ whole genome shotgun (WGS) entry which is preliminary data.</text>
</comment>
<gene>
    <name evidence="1" type="ORF">DERYTH_LOCUS26361</name>
</gene>
<dbReference type="Proteomes" id="UP000789405">
    <property type="component" value="Unassembled WGS sequence"/>
</dbReference>
<accession>A0A9N9PFT9</accession>